<dbReference type="Pfam" id="PF26527">
    <property type="entry name" value="DUF8176"/>
    <property type="match status" value="1"/>
</dbReference>
<accession>A0A379JMK0</accession>
<feature type="compositionally biased region" description="Low complexity" evidence="1">
    <location>
        <begin position="96"/>
        <end position="113"/>
    </location>
</feature>
<reference evidence="4 5" key="1">
    <citation type="submission" date="2018-06" db="EMBL/GenBank/DDBJ databases">
        <authorList>
            <consortium name="Pathogen Informatics"/>
            <person name="Doyle S."/>
        </authorList>
    </citation>
    <scope>NUCLEOTIDE SEQUENCE [LARGE SCALE GENOMIC DNA]</scope>
    <source>
        <strain evidence="4 5">NCTC1934</strain>
    </source>
</reference>
<feature type="region of interest" description="Disordered" evidence="1">
    <location>
        <begin position="1"/>
        <end position="58"/>
    </location>
</feature>
<dbReference type="AlphaFoldDB" id="A0A379JMK0"/>
<gene>
    <name evidence="4" type="ORF">NCTC1934_06928</name>
</gene>
<evidence type="ECO:0000256" key="1">
    <source>
        <dbReference type="SAM" id="MobiDB-lite"/>
    </source>
</evidence>
<keyword evidence="2" id="KW-1133">Transmembrane helix</keyword>
<proteinExistence type="predicted"/>
<dbReference type="OrthoDB" id="4382015at2"/>
<evidence type="ECO:0000256" key="2">
    <source>
        <dbReference type="SAM" id="Phobius"/>
    </source>
</evidence>
<keyword evidence="2" id="KW-0812">Transmembrane</keyword>
<organism evidence="4 5">
    <name type="scientific">Nocardia otitidiscaviarum</name>
    <dbReference type="NCBI Taxonomy" id="1823"/>
    <lineage>
        <taxon>Bacteria</taxon>
        <taxon>Bacillati</taxon>
        <taxon>Actinomycetota</taxon>
        <taxon>Actinomycetes</taxon>
        <taxon>Mycobacteriales</taxon>
        <taxon>Nocardiaceae</taxon>
        <taxon>Nocardia</taxon>
    </lineage>
</organism>
<evidence type="ECO:0000313" key="4">
    <source>
        <dbReference type="EMBL" id="SUD49574.1"/>
    </source>
</evidence>
<evidence type="ECO:0000259" key="3">
    <source>
        <dbReference type="Pfam" id="PF26527"/>
    </source>
</evidence>
<dbReference type="EMBL" id="UGRY01000008">
    <property type="protein sequence ID" value="SUD49574.1"/>
    <property type="molecule type" value="Genomic_DNA"/>
</dbReference>
<sequence length="237" mass="24767">MSRADRQQTGPRPAGLLDWFDASAATGRPENESLLVTAPKPRKQWTAPTTAGPRSRGRRSGLVVVACAVAALAVGAWAVIGDDRDGVPATVAETQPPASSASAPPVAPVTASSDDPAICGPASEPGLVRGKGPGGTDTGPNVILAFEYHYYVDRDAVRARELVTDDSSVPSADRIQSGIDTIPSGTAHCITVRTEEPERFLVGITEVRPDGTQPLYTQRVSTTTRDGRVFITAITPA</sequence>
<dbReference type="RefSeq" id="WP_051038203.1">
    <property type="nucleotide sequence ID" value="NZ_UGRY01000008.1"/>
</dbReference>
<feature type="transmembrane region" description="Helical" evidence="2">
    <location>
        <begin position="62"/>
        <end position="80"/>
    </location>
</feature>
<name>A0A379JMK0_9NOCA</name>
<feature type="region of interest" description="Disordered" evidence="1">
    <location>
        <begin position="88"/>
        <end position="136"/>
    </location>
</feature>
<dbReference type="Proteomes" id="UP000255467">
    <property type="component" value="Unassembled WGS sequence"/>
</dbReference>
<feature type="domain" description="DUF8176" evidence="3">
    <location>
        <begin position="118"/>
        <end position="235"/>
    </location>
</feature>
<keyword evidence="5" id="KW-1185">Reference proteome</keyword>
<protein>
    <recommendedName>
        <fullName evidence="3">DUF8176 domain-containing protein</fullName>
    </recommendedName>
</protein>
<keyword evidence="2" id="KW-0472">Membrane</keyword>
<evidence type="ECO:0000313" key="5">
    <source>
        <dbReference type="Proteomes" id="UP000255467"/>
    </source>
</evidence>
<dbReference type="InterPro" id="IPR058489">
    <property type="entry name" value="DUF8176"/>
</dbReference>